<evidence type="ECO:0000313" key="3">
    <source>
        <dbReference type="Proteomes" id="UP001500074"/>
    </source>
</evidence>
<evidence type="ECO:0000256" key="1">
    <source>
        <dbReference type="SAM" id="MobiDB-lite"/>
    </source>
</evidence>
<proteinExistence type="predicted"/>
<dbReference type="EMBL" id="BAABKI010000022">
    <property type="protein sequence ID" value="GAA5176370.1"/>
    <property type="molecule type" value="Genomic_DNA"/>
</dbReference>
<protein>
    <submittedName>
        <fullName evidence="2">Uncharacterized protein</fullName>
    </submittedName>
</protein>
<keyword evidence="3" id="KW-1185">Reference proteome</keyword>
<evidence type="ECO:0000313" key="2">
    <source>
        <dbReference type="EMBL" id="GAA5176370.1"/>
    </source>
</evidence>
<reference evidence="3" key="1">
    <citation type="journal article" date="2019" name="Int. J. Syst. Evol. Microbiol.">
        <title>The Global Catalogue of Microorganisms (GCM) 10K type strain sequencing project: providing services to taxonomists for standard genome sequencing and annotation.</title>
        <authorList>
            <consortium name="The Broad Institute Genomics Platform"/>
            <consortium name="The Broad Institute Genome Sequencing Center for Infectious Disease"/>
            <person name="Wu L."/>
            <person name="Ma J."/>
        </authorList>
    </citation>
    <scope>NUCLEOTIDE SEQUENCE [LARGE SCALE GENOMIC DNA]</scope>
    <source>
        <strain evidence="3">JCM 18472</strain>
    </source>
</reference>
<dbReference type="Proteomes" id="UP001500074">
    <property type="component" value="Unassembled WGS sequence"/>
</dbReference>
<name>A0ABP9RG55_9GAMM</name>
<organism evidence="2 3">
    <name type="scientific">Modicisalibacter zincidurans</name>
    <dbReference type="NCBI Taxonomy" id="1178777"/>
    <lineage>
        <taxon>Bacteria</taxon>
        <taxon>Pseudomonadati</taxon>
        <taxon>Pseudomonadota</taxon>
        <taxon>Gammaproteobacteria</taxon>
        <taxon>Oceanospirillales</taxon>
        <taxon>Halomonadaceae</taxon>
        <taxon>Modicisalibacter</taxon>
    </lineage>
</organism>
<sequence>MWSHPAGDAFCPLAKHYVNQPTFDALDTLRAQRPEGRLIEIRDIGQAQPQAGGAGAHAGQVGGPAQRAHEGRTALTGVYRGAGGTRGFRFAPRRRQIKRAIAQRNTA</sequence>
<comment type="caution">
    <text evidence="2">The sequence shown here is derived from an EMBL/GenBank/DDBJ whole genome shotgun (WGS) entry which is preliminary data.</text>
</comment>
<accession>A0ABP9RG55</accession>
<feature type="compositionally biased region" description="Gly residues" evidence="1">
    <location>
        <begin position="52"/>
        <end position="62"/>
    </location>
</feature>
<gene>
    <name evidence="2" type="ORF">GCM10023342_21660</name>
</gene>
<feature type="region of interest" description="Disordered" evidence="1">
    <location>
        <begin position="47"/>
        <end position="69"/>
    </location>
</feature>